<reference evidence="5" key="2">
    <citation type="submission" date="2018-05" db="EMBL/GenBank/DDBJ databases">
        <title>OpunRS2 (Oryza punctata Reference Sequence Version 2).</title>
        <authorList>
            <person name="Zhang J."/>
            <person name="Kudrna D."/>
            <person name="Lee S."/>
            <person name="Talag J."/>
            <person name="Welchert J."/>
            <person name="Wing R.A."/>
        </authorList>
    </citation>
    <scope>NUCLEOTIDE SEQUENCE [LARGE SCALE GENOMIC DNA]</scope>
</reference>
<dbReference type="PROSITE" id="PS00375">
    <property type="entry name" value="UDPGT"/>
    <property type="match status" value="1"/>
</dbReference>
<dbReference type="EnsemblPlants" id="OPUNC10G09800.1">
    <property type="protein sequence ID" value="OPUNC10G09800.1"/>
    <property type="gene ID" value="OPUNC10G09800"/>
</dbReference>
<dbReference type="GO" id="GO:0080043">
    <property type="term" value="F:quercetin 3-O-glucosyltransferase activity"/>
    <property type="evidence" value="ECO:0007669"/>
    <property type="project" value="TreeGrafter"/>
</dbReference>
<feature type="domain" description="Glycosyltransferase N-terminal" evidence="4">
    <location>
        <begin position="28"/>
        <end position="75"/>
    </location>
</feature>
<dbReference type="AlphaFoldDB" id="A0A0E0M836"/>
<keyword evidence="2" id="KW-0328">Glycosyltransferase</keyword>
<keyword evidence="3" id="KW-0808">Transferase</keyword>
<dbReference type="InterPro" id="IPR058980">
    <property type="entry name" value="Glyco_transf_N"/>
</dbReference>
<comment type="similarity">
    <text evidence="1">Belongs to the UDP-glycosyltransferase family.</text>
</comment>
<evidence type="ECO:0000256" key="2">
    <source>
        <dbReference type="ARBA" id="ARBA00022676"/>
    </source>
</evidence>
<dbReference type="Gene3D" id="3.40.50.2000">
    <property type="entry name" value="Glycogen Phosphorylase B"/>
    <property type="match status" value="3"/>
</dbReference>
<protein>
    <recommendedName>
        <fullName evidence="4">Glycosyltransferase N-terminal domain-containing protein</fullName>
    </recommendedName>
</protein>
<evidence type="ECO:0000256" key="3">
    <source>
        <dbReference type="ARBA" id="ARBA00022679"/>
    </source>
</evidence>
<dbReference type="FunFam" id="3.40.50.2000:FF:000078">
    <property type="entry name" value="Glycosyltransferase"/>
    <property type="match status" value="1"/>
</dbReference>
<sequence length="687" mass="74110">MVQQLQDAVATNGGAGAGNGNSKRPHAVVIPYPLQGHVIPAVHLALRLASRGFAVTFVNTESVHRQITSGGHGGGDDIFAGKAAGAIRYELVSDGFPLGFDRSLNHDQYMEGVLHVLPAHVDELLRRVVGDGDAAAATCLVADTFFVWPATLARKLGVPYVSFWTEPAIIFSLYYHMDLLTKNGHFNCKEVAATTAAAAGGGKPHAVVVTYPLQGHVNPAVHLALRLAARGFAVTFVSTESVHDQTARALGVADPSGYDVFAAARAAAKGGGGEEDGETVAAMDVRYEVVSDGLPVGFDRSLNHDDFMGSLLHALAAHVEALLRRVVVDAAATFLVADTFFVWPATLSKKLGIHYVSFWTEPALIFNLYYHMNLLTEHGHFRCNEPRKDTITYVPGVEAIEPGELMSYLQDTDTTTVVHRIIFRAFEEARGADYVVCNTVEELEPSTIAALRGEKPFYAVGPILPAGFARSAVATSMWAESDCSQWLAAQPPRSVLYISFGSYAHVTRRELHEIARGVLASGARFLWVMRPDIVSSDDPDPLPDGFAAAAAGRGVVVPWCCQVEVLSHPAVAAFLTHCGWNSILESAWAGVPMLCFPLLTDQFTNRRLVVREWRAGVPIGDRGAVDANEVRARIEGVMRGEEGEMLREQVGKMRSTLQAAVAPGGSSRRGFDELVDELKRRCGGGRH</sequence>
<dbReference type="HOGENOM" id="CLU_001724_0_3_1"/>
<dbReference type="PANTHER" id="PTHR11926">
    <property type="entry name" value="GLUCOSYL/GLUCURONOSYL TRANSFERASES"/>
    <property type="match status" value="1"/>
</dbReference>
<proteinExistence type="inferred from homology"/>
<organism evidence="5">
    <name type="scientific">Oryza punctata</name>
    <name type="common">Red rice</name>
    <dbReference type="NCBI Taxonomy" id="4537"/>
    <lineage>
        <taxon>Eukaryota</taxon>
        <taxon>Viridiplantae</taxon>
        <taxon>Streptophyta</taxon>
        <taxon>Embryophyta</taxon>
        <taxon>Tracheophyta</taxon>
        <taxon>Spermatophyta</taxon>
        <taxon>Magnoliopsida</taxon>
        <taxon>Liliopsida</taxon>
        <taxon>Poales</taxon>
        <taxon>Poaceae</taxon>
        <taxon>BOP clade</taxon>
        <taxon>Oryzoideae</taxon>
        <taxon>Oryzeae</taxon>
        <taxon>Oryzinae</taxon>
        <taxon>Oryza</taxon>
    </lineage>
</organism>
<dbReference type="eggNOG" id="KOG1192">
    <property type="taxonomic scope" value="Eukaryota"/>
</dbReference>
<evidence type="ECO:0000313" key="5">
    <source>
        <dbReference type="EnsemblPlants" id="OPUNC10G09800.1"/>
    </source>
</evidence>
<keyword evidence="6" id="KW-1185">Reference proteome</keyword>
<dbReference type="Pfam" id="PF00201">
    <property type="entry name" value="UDPGT"/>
    <property type="match status" value="1"/>
</dbReference>
<dbReference type="SUPFAM" id="SSF53756">
    <property type="entry name" value="UDP-Glycosyltransferase/glycogen phosphorylase"/>
    <property type="match status" value="2"/>
</dbReference>
<dbReference type="PANTHER" id="PTHR11926:SF774">
    <property type="entry name" value="UDP-GLYCOSYLTRANSFERASE 85A1-RELATED"/>
    <property type="match status" value="1"/>
</dbReference>
<accession>A0A0E0M836</accession>
<evidence type="ECO:0000313" key="6">
    <source>
        <dbReference type="Proteomes" id="UP000026962"/>
    </source>
</evidence>
<dbReference type="OMA" id="NINRLMC"/>
<dbReference type="GO" id="GO:0080044">
    <property type="term" value="F:quercetin 7-O-glucosyltransferase activity"/>
    <property type="evidence" value="ECO:0007669"/>
    <property type="project" value="TreeGrafter"/>
</dbReference>
<dbReference type="Pfam" id="PF26168">
    <property type="entry name" value="Glyco_transf_N"/>
    <property type="match status" value="1"/>
</dbReference>
<dbReference type="Proteomes" id="UP000026962">
    <property type="component" value="Chromosome 10"/>
</dbReference>
<evidence type="ECO:0000256" key="1">
    <source>
        <dbReference type="ARBA" id="ARBA00009995"/>
    </source>
</evidence>
<reference evidence="5" key="1">
    <citation type="submission" date="2015-04" db="UniProtKB">
        <authorList>
            <consortium name="EnsemblPlants"/>
        </authorList>
    </citation>
    <scope>IDENTIFICATION</scope>
</reference>
<dbReference type="CDD" id="cd03784">
    <property type="entry name" value="GT1_Gtf-like"/>
    <property type="match status" value="1"/>
</dbReference>
<name>A0A0E0M836_ORYPU</name>
<dbReference type="Gramene" id="OPUNC10G09800.1">
    <property type="protein sequence ID" value="OPUNC10G09800.1"/>
    <property type="gene ID" value="OPUNC10G09800"/>
</dbReference>
<dbReference type="InterPro" id="IPR002213">
    <property type="entry name" value="UDP_glucos_trans"/>
</dbReference>
<dbReference type="InterPro" id="IPR035595">
    <property type="entry name" value="UDP_glycos_trans_CS"/>
</dbReference>
<evidence type="ECO:0000259" key="4">
    <source>
        <dbReference type="Pfam" id="PF26168"/>
    </source>
</evidence>